<dbReference type="Pfam" id="PF13424">
    <property type="entry name" value="TPR_12"/>
    <property type="match status" value="1"/>
</dbReference>
<evidence type="ECO:0000256" key="7">
    <source>
        <dbReference type="PROSITE-ProRule" id="PRU00339"/>
    </source>
</evidence>
<dbReference type="SMART" id="SM00028">
    <property type="entry name" value="TPR"/>
    <property type="match status" value="5"/>
</dbReference>
<feature type="repeat" description="TPR" evidence="7">
    <location>
        <begin position="122"/>
        <end position="155"/>
    </location>
</feature>
<dbReference type="Pfam" id="PF02518">
    <property type="entry name" value="HATPase_c"/>
    <property type="match status" value="1"/>
</dbReference>
<dbReference type="SUPFAM" id="SSF55874">
    <property type="entry name" value="ATPase domain of HSP90 chaperone/DNA topoisomerase II/histidine kinase"/>
    <property type="match status" value="1"/>
</dbReference>
<evidence type="ECO:0000313" key="12">
    <source>
        <dbReference type="EMBL" id="TFV97327.1"/>
    </source>
</evidence>
<dbReference type="InterPro" id="IPR011990">
    <property type="entry name" value="TPR-like_helical_dom_sf"/>
</dbReference>
<keyword evidence="9" id="KW-0812">Transmembrane</keyword>
<evidence type="ECO:0000256" key="2">
    <source>
        <dbReference type="ARBA" id="ARBA00012438"/>
    </source>
</evidence>
<dbReference type="EC" id="2.7.13.3" evidence="2"/>
<evidence type="ECO:0000256" key="1">
    <source>
        <dbReference type="ARBA" id="ARBA00000085"/>
    </source>
</evidence>
<keyword evidence="10" id="KW-0732">Signal</keyword>
<dbReference type="PANTHER" id="PTHR43711">
    <property type="entry name" value="TWO-COMPONENT HISTIDINE KINASE"/>
    <property type="match status" value="1"/>
</dbReference>
<name>A0A4Y9QYY6_9BACT</name>
<dbReference type="Gene3D" id="3.30.565.10">
    <property type="entry name" value="Histidine kinase-like ATPase, C-terminal domain"/>
    <property type="match status" value="1"/>
</dbReference>
<keyword evidence="6" id="KW-0902">Two-component regulatory system</keyword>
<evidence type="ECO:0000256" key="3">
    <source>
        <dbReference type="ARBA" id="ARBA00022553"/>
    </source>
</evidence>
<evidence type="ECO:0000256" key="9">
    <source>
        <dbReference type="SAM" id="Phobius"/>
    </source>
</evidence>
<dbReference type="PRINTS" id="PR00344">
    <property type="entry name" value="BCTRLSENSOR"/>
</dbReference>
<dbReference type="InterPro" id="IPR004358">
    <property type="entry name" value="Sig_transdc_His_kin-like_C"/>
</dbReference>
<dbReference type="InterPro" id="IPR005467">
    <property type="entry name" value="His_kinase_dom"/>
</dbReference>
<dbReference type="Gene3D" id="1.25.40.10">
    <property type="entry name" value="Tetratricopeptide repeat domain"/>
    <property type="match status" value="1"/>
</dbReference>
<dbReference type="EMBL" id="SPSB01000001">
    <property type="protein sequence ID" value="TFV97327.1"/>
    <property type="molecule type" value="Genomic_DNA"/>
</dbReference>
<dbReference type="InterPro" id="IPR003661">
    <property type="entry name" value="HisK_dim/P_dom"/>
</dbReference>
<comment type="caution">
    <text evidence="12">The sequence shown here is derived from an EMBL/GenBank/DDBJ whole genome shotgun (WGS) entry which is preliminary data.</text>
</comment>
<dbReference type="InterPro" id="IPR019734">
    <property type="entry name" value="TPR_rpt"/>
</dbReference>
<evidence type="ECO:0000256" key="4">
    <source>
        <dbReference type="ARBA" id="ARBA00022679"/>
    </source>
</evidence>
<sequence>MNFVRRQAFYLIILISFFTCLASRAQDSHTDSLLIKLKGKERIDYLNRTATEIRESEQDLAIQYSFEADSLAKLIDDYDGRSRALENIGWIFYRRGQWLKSFDYSTEAYDLALLAENKLQAARLMNNLGALYYEQKNFDKAIEQFKRGYRLAKEAGDVATQIRSLNNVALNFTQSGRQDSAMVYANLSIKTNEQAGSPYLLSFANRVIGDVYLAEGNYDSAVIIYEKALEMARAQDVKSFEAGVIHRLGNAYLLNNQLVEAEKTLQYAVDFCKEYQFMDELAKSHKYLSQVYQKIGDYLSAYEQLNEFSVLNDTLLNKAGRDRLALMQGMFEEDLARSELELLKSQNEAQSYRLQTSRRYLIFFGFAFLIIALLSIRLFFLHRNLKKINHNLTIQQKKIEEQNVALEKQSKELLEINEAKNKLFSILSHDLRSPIGQLKSTLDLMLQKQLSEEEFYELMDFLKKDVDSINNTLVNTLKWSMSQMEGFEIQSHEFDLSSITKNSLNFLQSSIKAKNLTIFDRTTDRDKVYGDPDLLEVAVRNIISNAIKYSNPGDSITIFSEKGDEWIQYCILDQGIGMEKEQINQILAENHLVTKSQPGTQKEKGSGLGLKLVKEFVKMNGGKIEIESKPGHGTKFCIYFPINQSVQNLKPVH</sequence>
<dbReference type="InterPro" id="IPR003594">
    <property type="entry name" value="HATPase_dom"/>
</dbReference>
<dbReference type="AlphaFoldDB" id="A0A4Y9QYY6"/>
<organism evidence="12 13">
    <name type="scientific">Algoriphagus kandeliae</name>
    <dbReference type="NCBI Taxonomy" id="2562278"/>
    <lineage>
        <taxon>Bacteria</taxon>
        <taxon>Pseudomonadati</taxon>
        <taxon>Bacteroidota</taxon>
        <taxon>Cytophagia</taxon>
        <taxon>Cytophagales</taxon>
        <taxon>Cyclobacteriaceae</taxon>
        <taxon>Algoriphagus</taxon>
    </lineage>
</organism>
<dbReference type="PROSITE" id="PS50109">
    <property type="entry name" value="HIS_KIN"/>
    <property type="match status" value="1"/>
</dbReference>
<dbReference type="Gene3D" id="1.10.287.130">
    <property type="match status" value="1"/>
</dbReference>
<dbReference type="PROSITE" id="PS50005">
    <property type="entry name" value="TPR"/>
    <property type="match status" value="2"/>
</dbReference>
<evidence type="ECO:0000256" key="5">
    <source>
        <dbReference type="ARBA" id="ARBA00022777"/>
    </source>
</evidence>
<dbReference type="InterPro" id="IPR036097">
    <property type="entry name" value="HisK_dim/P_sf"/>
</dbReference>
<protein>
    <recommendedName>
        <fullName evidence="2">histidine kinase</fullName>
        <ecNumber evidence="2">2.7.13.3</ecNumber>
    </recommendedName>
</protein>
<evidence type="ECO:0000313" key="13">
    <source>
        <dbReference type="Proteomes" id="UP000297647"/>
    </source>
</evidence>
<dbReference type="InterPro" id="IPR050736">
    <property type="entry name" value="Sensor_HK_Regulatory"/>
</dbReference>
<feature type="signal peptide" evidence="10">
    <location>
        <begin position="1"/>
        <end position="25"/>
    </location>
</feature>
<dbReference type="SMART" id="SM00388">
    <property type="entry name" value="HisKA"/>
    <property type="match status" value="1"/>
</dbReference>
<evidence type="ECO:0000256" key="8">
    <source>
        <dbReference type="SAM" id="Coils"/>
    </source>
</evidence>
<accession>A0A4Y9QYY6</accession>
<keyword evidence="13" id="KW-1185">Reference proteome</keyword>
<dbReference type="Proteomes" id="UP000297647">
    <property type="component" value="Unassembled WGS sequence"/>
</dbReference>
<dbReference type="InterPro" id="IPR036890">
    <property type="entry name" value="HATPase_C_sf"/>
</dbReference>
<feature type="transmembrane region" description="Helical" evidence="9">
    <location>
        <begin position="360"/>
        <end position="380"/>
    </location>
</feature>
<evidence type="ECO:0000256" key="10">
    <source>
        <dbReference type="SAM" id="SignalP"/>
    </source>
</evidence>
<keyword evidence="7" id="KW-0802">TPR repeat</keyword>
<dbReference type="CDD" id="cd00082">
    <property type="entry name" value="HisKA"/>
    <property type="match status" value="1"/>
</dbReference>
<dbReference type="SMART" id="SM00387">
    <property type="entry name" value="HATPase_c"/>
    <property type="match status" value="1"/>
</dbReference>
<keyword evidence="5" id="KW-0418">Kinase</keyword>
<reference evidence="12 13" key="1">
    <citation type="submission" date="2019-03" db="EMBL/GenBank/DDBJ databases">
        <title>Algoriphagus sp. nov, a new strain isolated from root system soil of mangrove plant Kandelia.</title>
        <authorList>
            <person name="Yin Q."/>
            <person name="Wang K."/>
            <person name="Song Z."/>
        </authorList>
    </citation>
    <scope>NUCLEOTIDE SEQUENCE [LARGE SCALE GENOMIC DNA]</scope>
    <source>
        <strain evidence="12 13">XY-J91</strain>
    </source>
</reference>
<keyword evidence="9" id="KW-1133">Transmembrane helix</keyword>
<dbReference type="GO" id="GO:0000155">
    <property type="term" value="F:phosphorelay sensor kinase activity"/>
    <property type="evidence" value="ECO:0007669"/>
    <property type="project" value="InterPro"/>
</dbReference>
<keyword evidence="8" id="KW-0175">Coiled coil</keyword>
<feature type="chain" id="PRO_5021403100" description="histidine kinase" evidence="10">
    <location>
        <begin position="26"/>
        <end position="653"/>
    </location>
</feature>
<dbReference type="SUPFAM" id="SSF47384">
    <property type="entry name" value="Homodimeric domain of signal transducing histidine kinase"/>
    <property type="match status" value="1"/>
</dbReference>
<dbReference type="PANTHER" id="PTHR43711:SF1">
    <property type="entry name" value="HISTIDINE KINASE 1"/>
    <property type="match status" value="1"/>
</dbReference>
<dbReference type="SUPFAM" id="SSF48452">
    <property type="entry name" value="TPR-like"/>
    <property type="match status" value="1"/>
</dbReference>
<keyword evidence="4" id="KW-0808">Transferase</keyword>
<gene>
    <name evidence="12" type="ORF">E4S40_01340</name>
</gene>
<evidence type="ECO:0000256" key="6">
    <source>
        <dbReference type="ARBA" id="ARBA00023012"/>
    </source>
</evidence>
<evidence type="ECO:0000259" key="11">
    <source>
        <dbReference type="PROSITE" id="PS50109"/>
    </source>
</evidence>
<keyword evidence="9" id="KW-0472">Membrane</keyword>
<dbReference type="Pfam" id="PF13181">
    <property type="entry name" value="TPR_8"/>
    <property type="match status" value="1"/>
</dbReference>
<comment type="catalytic activity">
    <reaction evidence="1">
        <text>ATP + protein L-histidine = ADP + protein N-phospho-L-histidine.</text>
        <dbReference type="EC" id="2.7.13.3"/>
    </reaction>
</comment>
<proteinExistence type="predicted"/>
<feature type="domain" description="Histidine kinase" evidence="11">
    <location>
        <begin position="426"/>
        <end position="644"/>
    </location>
</feature>
<feature type="coiled-coil region" evidence="8">
    <location>
        <begin position="389"/>
        <end position="419"/>
    </location>
</feature>
<keyword evidence="3" id="KW-0597">Phosphoprotein</keyword>
<feature type="repeat" description="TPR" evidence="7">
    <location>
        <begin position="202"/>
        <end position="235"/>
    </location>
</feature>